<evidence type="ECO:0000259" key="11">
    <source>
        <dbReference type="PROSITE" id="PS50238"/>
    </source>
</evidence>
<organism>
    <name type="scientific">Pediculus humanus subsp. corporis</name>
    <name type="common">Body louse</name>
    <dbReference type="NCBI Taxonomy" id="121224"/>
    <lineage>
        <taxon>Eukaryota</taxon>
        <taxon>Metazoa</taxon>
        <taxon>Ecdysozoa</taxon>
        <taxon>Arthropoda</taxon>
        <taxon>Hexapoda</taxon>
        <taxon>Insecta</taxon>
        <taxon>Pterygota</taxon>
        <taxon>Neoptera</taxon>
        <taxon>Paraneoptera</taxon>
        <taxon>Psocodea</taxon>
        <taxon>Troctomorpha</taxon>
        <taxon>Phthiraptera</taxon>
        <taxon>Anoplura</taxon>
        <taxon>Pediculidae</taxon>
        <taxon>Pediculus</taxon>
    </lineage>
</organism>
<dbReference type="SUPFAM" id="SSF48350">
    <property type="entry name" value="GTPase activation domain, GAP"/>
    <property type="match status" value="1"/>
</dbReference>
<dbReference type="GO" id="GO:0007165">
    <property type="term" value="P:signal transduction"/>
    <property type="evidence" value="ECO:0007669"/>
    <property type="project" value="InterPro"/>
</dbReference>
<keyword evidence="5" id="KW-0007">Acetylation</keyword>
<dbReference type="AlphaFoldDB" id="E0VAX1"/>
<dbReference type="Gene3D" id="1.10.555.10">
    <property type="entry name" value="Rho GTPase activation protein"/>
    <property type="match status" value="1"/>
</dbReference>
<dbReference type="GO" id="GO:0005856">
    <property type="term" value="C:cytoskeleton"/>
    <property type="evidence" value="ECO:0007669"/>
    <property type="project" value="InterPro"/>
</dbReference>
<dbReference type="InterPro" id="IPR008936">
    <property type="entry name" value="Rho_GTPase_activation_prot"/>
</dbReference>
<accession>E0VAX1</accession>
<dbReference type="EnsemblMetazoa" id="PHUM046570-RA">
    <property type="protein sequence ID" value="PHUM046570-PA"/>
    <property type="gene ID" value="PHUM046570"/>
</dbReference>
<feature type="compositionally biased region" description="Polar residues" evidence="8">
    <location>
        <begin position="225"/>
        <end position="234"/>
    </location>
</feature>
<dbReference type="InterPro" id="IPR000857">
    <property type="entry name" value="MyTH4_dom"/>
</dbReference>
<dbReference type="PROSITE" id="PS50238">
    <property type="entry name" value="RHOGAP"/>
    <property type="match status" value="1"/>
</dbReference>
<dbReference type="HOGENOM" id="CLU_005171_0_0_1"/>
<feature type="domain" description="Rho-GAP" evidence="11">
    <location>
        <begin position="1017"/>
        <end position="1205"/>
    </location>
</feature>
<feature type="compositionally biased region" description="Basic and acidic residues" evidence="8">
    <location>
        <begin position="483"/>
        <end position="501"/>
    </location>
</feature>
<comment type="subcellular location">
    <subcellularLocation>
        <location evidence="1">Nucleus</location>
    </subcellularLocation>
</comment>
<feature type="compositionally biased region" description="Polar residues" evidence="8">
    <location>
        <begin position="773"/>
        <end position="786"/>
    </location>
</feature>
<dbReference type="InterPro" id="IPR036020">
    <property type="entry name" value="WW_dom_sf"/>
</dbReference>
<dbReference type="KEGG" id="phu:Phum_PHUM046570"/>
<dbReference type="Pfam" id="PF00784">
    <property type="entry name" value="MyTH4"/>
    <property type="match status" value="1"/>
</dbReference>
<dbReference type="InterPro" id="IPR038185">
    <property type="entry name" value="MyTH4_dom_sf"/>
</dbReference>
<dbReference type="SMART" id="SM00139">
    <property type="entry name" value="MyTH4"/>
    <property type="match status" value="1"/>
</dbReference>
<feature type="compositionally biased region" description="Low complexity" evidence="8">
    <location>
        <begin position="755"/>
        <end position="765"/>
    </location>
</feature>
<dbReference type="Pfam" id="PF00620">
    <property type="entry name" value="RhoGAP"/>
    <property type="match status" value="1"/>
</dbReference>
<feature type="compositionally biased region" description="Polar residues" evidence="8">
    <location>
        <begin position="199"/>
        <end position="216"/>
    </location>
</feature>
<dbReference type="InParanoid" id="E0VAX1"/>
<evidence type="ECO:0000259" key="10">
    <source>
        <dbReference type="PROSITE" id="PS50020"/>
    </source>
</evidence>
<feature type="transmembrane region" description="Helical" evidence="9">
    <location>
        <begin position="112"/>
        <end position="129"/>
    </location>
</feature>
<feature type="compositionally biased region" description="Low complexity" evidence="8">
    <location>
        <begin position="179"/>
        <end position="189"/>
    </location>
</feature>
<dbReference type="STRING" id="121224.E0VAX1"/>
<dbReference type="GeneID" id="8232726"/>
<feature type="compositionally biased region" description="Polar residues" evidence="8">
    <location>
        <begin position="452"/>
        <end position="464"/>
    </location>
</feature>
<evidence type="ECO:0000259" key="12">
    <source>
        <dbReference type="PROSITE" id="PS51016"/>
    </source>
</evidence>
<evidence type="ECO:0000256" key="5">
    <source>
        <dbReference type="ARBA" id="ARBA00022990"/>
    </source>
</evidence>
<dbReference type="RefSeq" id="XP_002423265.1">
    <property type="nucleotide sequence ID" value="XM_002423220.1"/>
</dbReference>
<keyword evidence="4" id="KW-0677">Repeat</keyword>
<dbReference type="PANTHER" id="PTHR45876:SF8">
    <property type="entry name" value="FI04035P"/>
    <property type="match status" value="1"/>
</dbReference>
<feature type="compositionally biased region" description="Acidic residues" evidence="8">
    <location>
        <begin position="651"/>
        <end position="660"/>
    </location>
</feature>
<dbReference type="FunFam" id="2.20.70.10:FF:000022">
    <property type="entry name" value="Rho GTPase activating protein 39"/>
    <property type="match status" value="1"/>
</dbReference>
<dbReference type="Proteomes" id="UP000009046">
    <property type="component" value="Unassembled WGS sequence"/>
</dbReference>
<evidence type="ECO:0000256" key="1">
    <source>
        <dbReference type="ARBA" id="ARBA00004123"/>
    </source>
</evidence>
<feature type="compositionally biased region" description="Low complexity" evidence="8">
    <location>
        <begin position="422"/>
        <end position="447"/>
    </location>
</feature>
<dbReference type="InterPro" id="IPR000198">
    <property type="entry name" value="RhoGAP_dom"/>
</dbReference>
<dbReference type="SMART" id="SM00324">
    <property type="entry name" value="RhoGAP"/>
    <property type="match status" value="1"/>
</dbReference>
<evidence type="ECO:0000313" key="13">
    <source>
        <dbReference type="EMBL" id="EEB10527.1"/>
    </source>
</evidence>
<dbReference type="PANTHER" id="PTHR45876">
    <property type="entry name" value="FI04035P"/>
    <property type="match status" value="1"/>
</dbReference>
<proteinExistence type="predicted"/>
<feature type="compositionally biased region" description="Basic and acidic residues" evidence="8">
    <location>
        <begin position="401"/>
        <end position="419"/>
    </location>
</feature>
<feature type="transmembrane region" description="Helical" evidence="9">
    <location>
        <begin position="145"/>
        <end position="168"/>
    </location>
</feature>
<feature type="region of interest" description="Disordered" evidence="8">
    <location>
        <begin position="729"/>
        <end position="810"/>
    </location>
</feature>
<dbReference type="OrthoDB" id="437889at2759"/>
<name>E0VAX1_PEDHC</name>
<sequence>MYANLTTGECVWDPPPGVPVKKTDDNQWWELFDQNTSRFYYYNAISQKTVWHRPSNCDIIPLAKLQTLKQNTEPEGEDGNEECKSKESVGTQTPGKCVRPPRPVINSHPKDFLFFFFVFFCFCRLRFLAKLKRLPVVLQGDQGDLIIILIYTFILTGIHITIMGVIVANRRLRKRQINLRSSDSSSRTSLDNHRILESPRQNRYQGTSLPTSTSASAIDKKPLQEINSQPTRVENSSVFKSVNKSCGGNTTTSQSIISGFKPGTNISIAKQKSFDVETSLGIGGCYSNYGHENLRGRSKTEKHLQAPKETIITGNGSDLARSYSFIQRRDVSLDEEDSMHEKYFLPPSQSGMRSIESTPQARRKQLHLGKLLGILFGVASKSAKDLDLASITPSRTRKIHKSNESNRNRECKRYSKENEYQSGSSENDSSNTSLSPTTSPSSPVSSSRKNNRLNQGNVFSNVETPSFGRHSNHSRSNGGKMQSYEDKKESQRKIPLKETYRERDENVEDIFKKQLTWDSGESKERPKKNYNETRNALREDLYKNKIGDYRQNDSKDLLRENGNHGNVSSHVKYYSMERGMEKGNSTLLYSNLDYQPYNMEIKNQSHLFPLQQYILEQAKLSGCYKFGDPLNDEMDSLHSEDEASVGRPDYDSDEFADDEGMSNQGDSSSQEYLHDPNYSEQEEFLKRYENYSRECKNDVEYIESLESRMAVNTIPQVVYYSGVASPYPPRLPPHGVPHSTSETQHASLKRKKETSTGSLSSHFSSIVEKTENANRPVSLPSQSIPEDTTDHRCESPRAASLSRDKKLPSESDIEEYAQGHLNIHKKGIFRKKFSVRDMLSWSKDPIRKPMLVLSEKALKKDACELFKLVQIYMSDRKAKFGMTLNSVALDICNVGYSKPVLRDELYIQICRQTTENPGKESLRRGWELMAICLNFFPPSAKFQTYLEGYLNRHRDPGFDFPEVVKWPLHVQISHYATIGCKRLERIGANGKKPPRKPTIEEIDQSRHQIFRTSMFGSTLEEVMYLQKERFPNRRLPWVQTVLSEEILRLQGAQTEGIFRVSADVDEVNSLKTKIDFWEVPTETIDAHAPASLLKLWYRELYEPLIPDTLYNECVTHHDDPEFALAIVQRLPNLNRLVLCYLVRFLQIFSRDEVVQITKMDASNLAMVMAPNCLRCTSQDPSVIFDNARKEMSFMKTLIQSLDTSFMEGIF</sequence>
<dbReference type="VEuPathDB" id="VectorBase:PHUM046570"/>
<feature type="domain" description="MyTH4" evidence="12">
    <location>
        <begin position="841"/>
        <end position="1006"/>
    </location>
</feature>
<evidence type="ECO:0000256" key="2">
    <source>
        <dbReference type="ARBA" id="ARBA00022468"/>
    </source>
</evidence>
<dbReference type="EMBL" id="DS235019">
    <property type="protein sequence ID" value="EEB10527.1"/>
    <property type="molecule type" value="Genomic_DNA"/>
</dbReference>
<dbReference type="InterPro" id="IPR001202">
    <property type="entry name" value="WW_dom"/>
</dbReference>
<dbReference type="EMBL" id="AAZO01000547">
    <property type="status" value="NOT_ANNOTATED_CDS"/>
    <property type="molecule type" value="Genomic_DNA"/>
</dbReference>
<feature type="domain" description="WW" evidence="10">
    <location>
        <begin position="29"/>
        <end position="56"/>
    </location>
</feature>
<dbReference type="FunCoup" id="E0VAX1">
    <property type="interactions" value="615"/>
</dbReference>
<keyword evidence="9" id="KW-1133">Transmembrane helix</keyword>
<feature type="region of interest" description="Disordered" evidence="8">
    <location>
        <begin position="71"/>
        <end position="96"/>
    </location>
</feature>
<feature type="region of interest" description="Disordered" evidence="8">
    <location>
        <begin position="179"/>
        <end position="234"/>
    </location>
</feature>
<dbReference type="Gene3D" id="1.25.40.530">
    <property type="entry name" value="MyTH4 domain"/>
    <property type="match status" value="1"/>
</dbReference>
<feature type="region of interest" description="Disordered" evidence="8">
    <location>
        <begin position="394"/>
        <end position="501"/>
    </location>
</feature>
<dbReference type="PROSITE" id="PS51016">
    <property type="entry name" value="MYTH4"/>
    <property type="match status" value="1"/>
</dbReference>
<reference evidence="13" key="1">
    <citation type="submission" date="2007-04" db="EMBL/GenBank/DDBJ databases">
        <title>Annotation of Pediculus humanus corporis strain USDA.</title>
        <authorList>
            <person name="Kirkness E."/>
            <person name="Hannick L."/>
            <person name="Hass B."/>
            <person name="Bruggner R."/>
            <person name="Lawson D."/>
            <person name="Bidwell S."/>
            <person name="Joardar V."/>
            <person name="Caler E."/>
            <person name="Walenz B."/>
            <person name="Inman J."/>
            <person name="Schobel S."/>
            <person name="Galinsky K."/>
            <person name="Amedeo P."/>
            <person name="Strausberg R."/>
        </authorList>
    </citation>
    <scope>NUCLEOTIDE SEQUENCE</scope>
    <source>
        <strain evidence="13">USDA</strain>
    </source>
</reference>
<keyword evidence="15" id="KW-1185">Reference proteome</keyword>
<evidence type="ECO:0000256" key="3">
    <source>
        <dbReference type="ARBA" id="ARBA00022553"/>
    </source>
</evidence>
<dbReference type="GO" id="GO:0005634">
    <property type="term" value="C:nucleus"/>
    <property type="evidence" value="ECO:0007669"/>
    <property type="project" value="UniProtKB-SubCell"/>
</dbReference>
<evidence type="ECO:0000256" key="6">
    <source>
        <dbReference type="ARBA" id="ARBA00023242"/>
    </source>
</evidence>
<evidence type="ECO:0000256" key="7">
    <source>
        <dbReference type="ARBA" id="ARBA00070269"/>
    </source>
</evidence>
<dbReference type="eggNOG" id="ENOG502QR6X">
    <property type="taxonomic scope" value="Eukaryota"/>
</dbReference>
<dbReference type="FunFam" id="1.10.555.10:FF:000011">
    <property type="entry name" value="Rho GTPase-activating protein 39"/>
    <property type="match status" value="1"/>
</dbReference>
<evidence type="ECO:0000256" key="4">
    <source>
        <dbReference type="ARBA" id="ARBA00022737"/>
    </source>
</evidence>
<keyword evidence="9" id="KW-0472">Membrane</keyword>
<gene>
    <name evidence="14" type="primary">8232726</name>
    <name evidence="13" type="ORF">Phum_PHUM046570</name>
</gene>
<dbReference type="Gene3D" id="2.20.70.10">
    <property type="match status" value="1"/>
</dbReference>
<reference evidence="13" key="2">
    <citation type="submission" date="2007-04" db="EMBL/GenBank/DDBJ databases">
        <title>The genome of the human body louse.</title>
        <authorList>
            <consortium name="The Human Body Louse Genome Consortium"/>
            <person name="Kirkness E."/>
            <person name="Walenz B."/>
            <person name="Hass B."/>
            <person name="Bruggner R."/>
            <person name="Strausberg R."/>
        </authorList>
    </citation>
    <scope>NUCLEOTIDE SEQUENCE</scope>
    <source>
        <strain evidence="13">USDA</strain>
    </source>
</reference>
<dbReference type="PROSITE" id="PS50020">
    <property type="entry name" value="WW_DOMAIN_2"/>
    <property type="match status" value="1"/>
</dbReference>
<keyword evidence="6" id="KW-0539">Nucleus</keyword>
<dbReference type="SUPFAM" id="SSF51045">
    <property type="entry name" value="WW domain"/>
    <property type="match status" value="1"/>
</dbReference>
<dbReference type="GO" id="GO:0005737">
    <property type="term" value="C:cytoplasm"/>
    <property type="evidence" value="ECO:0007669"/>
    <property type="project" value="TreeGrafter"/>
</dbReference>
<reference evidence="14" key="3">
    <citation type="submission" date="2021-02" db="UniProtKB">
        <authorList>
            <consortium name="EnsemblMetazoa"/>
        </authorList>
    </citation>
    <scope>IDENTIFICATION</scope>
    <source>
        <strain evidence="14">USDA</strain>
    </source>
</reference>
<dbReference type="GO" id="GO:0005096">
    <property type="term" value="F:GTPase activator activity"/>
    <property type="evidence" value="ECO:0007669"/>
    <property type="project" value="UniProtKB-KW"/>
</dbReference>
<dbReference type="CDD" id="cd04389">
    <property type="entry name" value="RhoGAP_KIAA1688"/>
    <property type="match status" value="1"/>
</dbReference>
<keyword evidence="3" id="KW-0597">Phosphoprotein</keyword>
<dbReference type="OMA" id="WHRPSNC"/>
<dbReference type="FunFam" id="1.25.40.530:FF:000007">
    <property type="entry name" value="Rho GTPase-activating protein 39"/>
    <property type="match status" value="1"/>
</dbReference>
<keyword evidence="9" id="KW-0812">Transmembrane</keyword>
<protein>
    <recommendedName>
        <fullName evidence="7">Rho GTPase-activating protein 39</fullName>
    </recommendedName>
</protein>
<dbReference type="CTD" id="8232726"/>
<evidence type="ECO:0000256" key="8">
    <source>
        <dbReference type="SAM" id="MobiDB-lite"/>
    </source>
</evidence>
<feature type="compositionally biased region" description="Polar residues" evidence="8">
    <location>
        <begin position="661"/>
        <end position="671"/>
    </location>
</feature>
<keyword evidence="2" id="KW-0343">GTPase activation</keyword>
<evidence type="ECO:0000313" key="14">
    <source>
        <dbReference type="EnsemblMetazoa" id="PHUM046570-PA"/>
    </source>
</evidence>
<evidence type="ECO:0000313" key="15">
    <source>
        <dbReference type="Proteomes" id="UP000009046"/>
    </source>
</evidence>
<feature type="region of interest" description="Disordered" evidence="8">
    <location>
        <begin position="634"/>
        <end position="677"/>
    </location>
</feature>
<evidence type="ECO:0000256" key="9">
    <source>
        <dbReference type="SAM" id="Phobius"/>
    </source>
</evidence>